<protein>
    <submittedName>
        <fullName evidence="1">Uncharacterized protein</fullName>
    </submittedName>
</protein>
<accession>X1NBV6</accession>
<proteinExistence type="predicted"/>
<evidence type="ECO:0000313" key="1">
    <source>
        <dbReference type="EMBL" id="GAI27661.1"/>
    </source>
</evidence>
<sequence>MPEEDNKTKVTGGVRGGVYWEAGMAYGMGKTVIQTCIATEESKRRIHFDLNQYRTIFWRKLKSLWLLLPKKEAADGFHDEHLQMMPVPEYLQ</sequence>
<reference evidence="1" key="1">
    <citation type="journal article" date="2014" name="Front. Microbiol.">
        <title>High frequency of phylogenetically diverse reductive dehalogenase-homologous genes in deep subseafloor sedimentary metagenomes.</title>
        <authorList>
            <person name="Kawai M."/>
            <person name="Futagami T."/>
            <person name="Toyoda A."/>
            <person name="Takaki Y."/>
            <person name="Nishi S."/>
            <person name="Hori S."/>
            <person name="Arai W."/>
            <person name="Tsubouchi T."/>
            <person name="Morono Y."/>
            <person name="Uchiyama I."/>
            <person name="Ito T."/>
            <person name="Fujiyama A."/>
            <person name="Inagaki F."/>
            <person name="Takami H."/>
        </authorList>
    </citation>
    <scope>NUCLEOTIDE SEQUENCE</scope>
    <source>
        <strain evidence="1">Expedition CK06-06</strain>
    </source>
</reference>
<name>X1NBV6_9ZZZZ</name>
<organism evidence="1">
    <name type="scientific">marine sediment metagenome</name>
    <dbReference type="NCBI Taxonomy" id="412755"/>
    <lineage>
        <taxon>unclassified sequences</taxon>
        <taxon>metagenomes</taxon>
        <taxon>ecological metagenomes</taxon>
    </lineage>
</organism>
<comment type="caution">
    <text evidence="1">The sequence shown here is derived from an EMBL/GenBank/DDBJ whole genome shotgun (WGS) entry which is preliminary data.</text>
</comment>
<gene>
    <name evidence="1" type="ORF">S06H3_30277</name>
</gene>
<dbReference type="EMBL" id="BARV01017818">
    <property type="protein sequence ID" value="GAI27661.1"/>
    <property type="molecule type" value="Genomic_DNA"/>
</dbReference>
<dbReference type="AlphaFoldDB" id="X1NBV6"/>